<evidence type="ECO:0000313" key="2">
    <source>
        <dbReference type="Proteomes" id="UP000703893"/>
    </source>
</evidence>
<feature type="non-terminal residue" evidence="1">
    <location>
        <position position="1"/>
    </location>
</feature>
<sequence>DDTEKGGDWVLGQSKKLWNKGVLGKIAAVPVAAVGGLVKGLGWGVKKVGNAVAFAYDKVGGAIASVGDKVWKGLGKVAKGVASGAKAVGNGIKKIFSGW</sequence>
<organism evidence="1 2">
    <name type="scientific">Candidatus Tanganyikabacteria bacterium</name>
    <dbReference type="NCBI Taxonomy" id="2961651"/>
    <lineage>
        <taxon>Bacteria</taxon>
        <taxon>Bacillati</taxon>
        <taxon>Candidatus Sericytochromatia</taxon>
        <taxon>Candidatus Tanganyikabacteria</taxon>
    </lineage>
</organism>
<proteinExistence type="predicted"/>
<dbReference type="AlphaFoldDB" id="A0A938BMR9"/>
<dbReference type="EMBL" id="VGJX01000175">
    <property type="protein sequence ID" value="MBM3274295.1"/>
    <property type="molecule type" value="Genomic_DNA"/>
</dbReference>
<dbReference type="Proteomes" id="UP000703893">
    <property type="component" value="Unassembled WGS sequence"/>
</dbReference>
<reference evidence="1 2" key="1">
    <citation type="submission" date="2019-03" db="EMBL/GenBank/DDBJ databases">
        <title>Lake Tanganyika Metagenome-Assembled Genomes (MAGs).</title>
        <authorList>
            <person name="Tran P."/>
        </authorList>
    </citation>
    <scope>NUCLEOTIDE SEQUENCE [LARGE SCALE GENOMIC DNA]</scope>
    <source>
        <strain evidence="1">K_DeepCast_65m_m2_236</strain>
    </source>
</reference>
<accession>A0A938BMR9</accession>
<protein>
    <submittedName>
        <fullName evidence="1">Uncharacterized protein</fullName>
    </submittedName>
</protein>
<evidence type="ECO:0000313" key="1">
    <source>
        <dbReference type="EMBL" id="MBM3274295.1"/>
    </source>
</evidence>
<name>A0A938BMR9_9BACT</name>
<comment type="caution">
    <text evidence="1">The sequence shown here is derived from an EMBL/GenBank/DDBJ whole genome shotgun (WGS) entry which is preliminary data.</text>
</comment>
<gene>
    <name evidence="1" type="ORF">FJZ00_04030</name>
</gene>